<feature type="compositionally biased region" description="Polar residues" evidence="1">
    <location>
        <begin position="87"/>
        <end position="97"/>
    </location>
</feature>
<dbReference type="Proteomes" id="UP000078512">
    <property type="component" value="Unassembled WGS sequence"/>
</dbReference>
<feature type="region of interest" description="Disordered" evidence="1">
    <location>
        <begin position="1"/>
        <end position="28"/>
    </location>
</feature>
<feature type="compositionally biased region" description="Basic and acidic residues" evidence="1">
    <location>
        <begin position="77"/>
        <end position="86"/>
    </location>
</feature>
<feature type="region of interest" description="Disordered" evidence="1">
    <location>
        <begin position="158"/>
        <end position="204"/>
    </location>
</feature>
<evidence type="ECO:0000313" key="3">
    <source>
        <dbReference type="Proteomes" id="UP000078512"/>
    </source>
</evidence>
<dbReference type="AlphaFoldDB" id="A0A197JZM9"/>
<reference evidence="2 3" key="1">
    <citation type="submission" date="2016-05" db="EMBL/GenBank/DDBJ databases">
        <title>Genome sequencing reveals origins of a unique bacterial endosymbiosis in the earliest lineages of terrestrial Fungi.</title>
        <authorList>
            <consortium name="DOE Joint Genome Institute"/>
            <person name="Uehling J."/>
            <person name="Gryganskyi A."/>
            <person name="Hameed K."/>
            <person name="Tschaplinski T."/>
            <person name="Misztal P."/>
            <person name="Wu S."/>
            <person name="Desiro A."/>
            <person name="Vande Pol N."/>
            <person name="Du Z.-Y."/>
            <person name="Zienkiewicz A."/>
            <person name="Zienkiewicz K."/>
            <person name="Morin E."/>
            <person name="Tisserant E."/>
            <person name="Splivallo R."/>
            <person name="Hainaut M."/>
            <person name="Henrissat B."/>
            <person name="Ohm R."/>
            <person name="Kuo A."/>
            <person name="Yan J."/>
            <person name="Lipzen A."/>
            <person name="Nolan M."/>
            <person name="Labutti K."/>
            <person name="Barry K."/>
            <person name="Goldstein A."/>
            <person name="Labbe J."/>
            <person name="Schadt C."/>
            <person name="Tuskan G."/>
            <person name="Grigoriev I."/>
            <person name="Martin F."/>
            <person name="Vilgalys R."/>
            <person name="Bonito G."/>
        </authorList>
    </citation>
    <scope>NUCLEOTIDE SEQUENCE [LARGE SCALE GENOMIC DNA]</scope>
    <source>
        <strain evidence="2 3">AG-77</strain>
    </source>
</reference>
<accession>A0A197JZM9</accession>
<protein>
    <submittedName>
        <fullName evidence="2">Uncharacterized protein</fullName>
    </submittedName>
</protein>
<evidence type="ECO:0000313" key="2">
    <source>
        <dbReference type="EMBL" id="OAQ29694.1"/>
    </source>
</evidence>
<proteinExistence type="predicted"/>
<feature type="region of interest" description="Disordered" evidence="1">
    <location>
        <begin position="49"/>
        <end position="97"/>
    </location>
</feature>
<feature type="compositionally biased region" description="Polar residues" evidence="1">
    <location>
        <begin position="49"/>
        <end position="73"/>
    </location>
</feature>
<feature type="compositionally biased region" description="Low complexity" evidence="1">
    <location>
        <begin position="160"/>
        <end position="173"/>
    </location>
</feature>
<keyword evidence="3" id="KW-1185">Reference proteome</keyword>
<sequence length="204" mass="21795">MTKPYRHQEISSTTKVSPSAAARGDRRVQELAKAKARVKKLVAMLRTRNTYSKECTSSDTSLAPKSKYTTATTEIDPDNHAKEKPSSAETDSINSAMPKSLAAGRLLRRMKKSLLGSSRLSFLLKTTTLKEVSSNVQYAPLRPATKAPLSKVSAVAIEPSTSTSTPNMASSSSDAPPLSTVATNDNCRSSSKPGDTSGSNSDER</sequence>
<dbReference type="EMBL" id="KV442039">
    <property type="protein sequence ID" value="OAQ29694.1"/>
    <property type="molecule type" value="Genomic_DNA"/>
</dbReference>
<evidence type="ECO:0000256" key="1">
    <source>
        <dbReference type="SAM" id="MobiDB-lite"/>
    </source>
</evidence>
<gene>
    <name evidence="2" type="ORF">K457DRAFT_18889</name>
</gene>
<name>A0A197JZM9_9FUNG</name>
<feature type="compositionally biased region" description="Polar residues" evidence="1">
    <location>
        <begin position="180"/>
        <end position="204"/>
    </location>
</feature>
<organism evidence="2 3">
    <name type="scientific">Linnemannia elongata AG-77</name>
    <dbReference type="NCBI Taxonomy" id="1314771"/>
    <lineage>
        <taxon>Eukaryota</taxon>
        <taxon>Fungi</taxon>
        <taxon>Fungi incertae sedis</taxon>
        <taxon>Mucoromycota</taxon>
        <taxon>Mortierellomycotina</taxon>
        <taxon>Mortierellomycetes</taxon>
        <taxon>Mortierellales</taxon>
        <taxon>Mortierellaceae</taxon>
        <taxon>Linnemannia</taxon>
    </lineage>
</organism>